<dbReference type="InterPro" id="IPR001466">
    <property type="entry name" value="Beta-lactam-related"/>
</dbReference>
<accession>A0A1M6EIJ2</accession>
<gene>
    <name evidence="2" type="ORF">SAMN05444337_0950</name>
</gene>
<dbReference type="EMBL" id="FQZH01000001">
    <property type="protein sequence ID" value="SHI85130.1"/>
    <property type="molecule type" value="Genomic_DNA"/>
</dbReference>
<dbReference type="InterPro" id="IPR050491">
    <property type="entry name" value="AmpC-like"/>
</dbReference>
<organism evidence="2 3">
    <name type="scientific">Flavobacterium haoranii</name>
    <dbReference type="NCBI Taxonomy" id="683124"/>
    <lineage>
        <taxon>Bacteria</taxon>
        <taxon>Pseudomonadati</taxon>
        <taxon>Bacteroidota</taxon>
        <taxon>Flavobacteriia</taxon>
        <taxon>Flavobacteriales</taxon>
        <taxon>Flavobacteriaceae</taxon>
        <taxon>Flavobacterium</taxon>
    </lineage>
</organism>
<evidence type="ECO:0000313" key="2">
    <source>
        <dbReference type="EMBL" id="SHI85130.1"/>
    </source>
</evidence>
<dbReference type="SUPFAM" id="SSF56601">
    <property type="entry name" value="beta-lactamase/transpeptidase-like"/>
    <property type="match status" value="1"/>
</dbReference>
<evidence type="ECO:0000313" key="3">
    <source>
        <dbReference type="Proteomes" id="UP000184232"/>
    </source>
</evidence>
<name>A0A1M6EIJ2_9FLAO</name>
<dbReference type="Proteomes" id="UP000184232">
    <property type="component" value="Unassembled WGS sequence"/>
</dbReference>
<sequence>MSKSFYLITFFTFLFVTQLIKAQNVSSEIDSLLQKYEQPNSPGLGIGIIKNGEIIYSKSIGYTTLEYNIKNSDSTVFSLASIAKQFTAACAWVLIKENKLSLDDDIRKYLPEIKAHSQDIKVRHLLNHTSGLSNYHSLMYLSGFDYDKEYYDNSTVLKLAAKQAKLNNIPGEKVVYANTNYTLLSIIIERISGMNLHEFAKEKLFIPLEMHNTLVRIENNTIIKNKAVGYRKTKDGFIQLPRIQTSYGAGSMGSTVKDMAVWINMLNGDNPKFIGLSHFLTTLETLPSGEKAKYARGVMVDDYKGFTTISHSGYSWGGQSQLITIPEKKLGIIIMTNLESINPTPISYEILDLFLPKTKAIKEKSSKKYIAKSKDLKSFVGQYKEVNSDMKMEILLENDTLKSKGARANKPTALEGFEKNKFHRINSESVKYDFTKNENHDLVISFGGTPFYFKKAHFIDSKTVNVNEFVGKYYSEELDVVYEFLETDEKLYLKYKNHDNIALETVQKDEFGNNDRTLYYFTRNSKNEIDKMLLSCDGSISEIEFIKQ</sequence>
<feature type="domain" description="Beta-lactamase-related" evidence="1">
    <location>
        <begin position="34"/>
        <end position="340"/>
    </location>
</feature>
<evidence type="ECO:0000259" key="1">
    <source>
        <dbReference type="Pfam" id="PF00144"/>
    </source>
</evidence>
<dbReference type="AlphaFoldDB" id="A0A1M6EIJ2"/>
<dbReference type="PANTHER" id="PTHR46825">
    <property type="entry name" value="D-ALANYL-D-ALANINE-CARBOXYPEPTIDASE/ENDOPEPTIDASE AMPH"/>
    <property type="match status" value="1"/>
</dbReference>
<dbReference type="STRING" id="683124.SAMN05444337_0950"/>
<dbReference type="PANTHER" id="PTHR46825:SF9">
    <property type="entry name" value="BETA-LACTAMASE-RELATED DOMAIN-CONTAINING PROTEIN"/>
    <property type="match status" value="1"/>
</dbReference>
<dbReference type="InterPro" id="IPR012338">
    <property type="entry name" value="Beta-lactam/transpept-like"/>
</dbReference>
<protein>
    <submittedName>
        <fullName evidence="2">CubicO group peptidase, beta-lactamase class C family</fullName>
    </submittedName>
</protein>
<keyword evidence="3" id="KW-1185">Reference proteome</keyword>
<dbReference type="RefSeq" id="WP_072782187.1">
    <property type="nucleotide sequence ID" value="NZ_FQZH01000001.1"/>
</dbReference>
<dbReference type="Gene3D" id="3.40.710.10">
    <property type="entry name" value="DD-peptidase/beta-lactamase superfamily"/>
    <property type="match status" value="1"/>
</dbReference>
<proteinExistence type="predicted"/>
<reference evidence="2 3" key="1">
    <citation type="submission" date="2016-11" db="EMBL/GenBank/DDBJ databases">
        <authorList>
            <person name="Jaros S."/>
            <person name="Januszkiewicz K."/>
            <person name="Wedrychowicz H."/>
        </authorList>
    </citation>
    <scope>NUCLEOTIDE SEQUENCE [LARGE SCALE GENOMIC DNA]</scope>
    <source>
        <strain evidence="2 3">DSM 22807</strain>
    </source>
</reference>
<dbReference type="OrthoDB" id="9793489at2"/>
<dbReference type="Pfam" id="PF00144">
    <property type="entry name" value="Beta-lactamase"/>
    <property type="match status" value="1"/>
</dbReference>